<accession>A0A6N8DQF0</accession>
<dbReference type="GO" id="GO:0008610">
    <property type="term" value="P:lipid biosynthetic process"/>
    <property type="evidence" value="ECO:0007669"/>
    <property type="project" value="InterPro"/>
</dbReference>
<comment type="caution">
    <text evidence="7">The sequence shown here is derived from an EMBL/GenBank/DDBJ whole genome shotgun (WGS) entry which is preliminary data.</text>
</comment>
<protein>
    <submittedName>
        <fullName evidence="7">Methyltransferase domain-containing protein</fullName>
    </submittedName>
</protein>
<feature type="active site" evidence="6">
    <location>
        <position position="367"/>
    </location>
</feature>
<name>A0A6N8DQF0_RHOAC</name>
<keyword evidence="3 7" id="KW-0808">Transferase</keyword>
<evidence type="ECO:0000313" key="7">
    <source>
        <dbReference type="EMBL" id="MTV32627.1"/>
    </source>
</evidence>
<dbReference type="InterPro" id="IPR029063">
    <property type="entry name" value="SAM-dependent_MTases_sf"/>
</dbReference>
<dbReference type="SUPFAM" id="SSF53335">
    <property type="entry name" value="S-adenosyl-L-methionine-dependent methyltransferases"/>
    <property type="match status" value="1"/>
</dbReference>
<dbReference type="EMBL" id="WNKS01000019">
    <property type="protein sequence ID" value="MTV32627.1"/>
    <property type="molecule type" value="Genomic_DNA"/>
</dbReference>
<dbReference type="RefSeq" id="WP_155447314.1">
    <property type="nucleotide sequence ID" value="NZ_JAOQNR010000018.1"/>
</dbReference>
<dbReference type="Proteomes" id="UP000439113">
    <property type="component" value="Unassembled WGS sequence"/>
</dbReference>
<evidence type="ECO:0000256" key="6">
    <source>
        <dbReference type="PIRSR" id="PIRSR003085-1"/>
    </source>
</evidence>
<evidence type="ECO:0000256" key="1">
    <source>
        <dbReference type="ARBA" id="ARBA00010815"/>
    </source>
</evidence>
<dbReference type="OrthoDB" id="9782855at2"/>
<dbReference type="PIRSF" id="PIRSF003085">
    <property type="entry name" value="CMAS"/>
    <property type="match status" value="1"/>
</dbReference>
<dbReference type="InterPro" id="IPR050723">
    <property type="entry name" value="CFA/CMAS"/>
</dbReference>
<comment type="similarity">
    <text evidence="1">Belongs to the CFA/CMAS family.</text>
</comment>
<evidence type="ECO:0000256" key="5">
    <source>
        <dbReference type="ARBA" id="ARBA00023098"/>
    </source>
</evidence>
<keyword evidence="5" id="KW-0443">Lipid metabolism</keyword>
<dbReference type="Gene3D" id="3.40.50.150">
    <property type="entry name" value="Vaccinia Virus protein VP39"/>
    <property type="match status" value="1"/>
</dbReference>
<dbReference type="GO" id="GO:0032259">
    <property type="term" value="P:methylation"/>
    <property type="evidence" value="ECO:0007669"/>
    <property type="project" value="UniProtKB-KW"/>
</dbReference>
<dbReference type="PANTHER" id="PTHR43667:SF1">
    <property type="entry name" value="CYCLOPROPANE-FATTY-ACYL-PHOSPHOLIPID SYNTHASE"/>
    <property type="match status" value="1"/>
</dbReference>
<gene>
    <name evidence="7" type="ORF">GJ654_16700</name>
</gene>
<organism evidence="7 8">
    <name type="scientific">Rhodoblastus acidophilus</name>
    <name type="common">Rhodopseudomonas acidophila</name>
    <dbReference type="NCBI Taxonomy" id="1074"/>
    <lineage>
        <taxon>Bacteria</taxon>
        <taxon>Pseudomonadati</taxon>
        <taxon>Pseudomonadota</taxon>
        <taxon>Alphaproteobacteria</taxon>
        <taxon>Hyphomicrobiales</taxon>
        <taxon>Rhodoblastaceae</taxon>
        <taxon>Rhodoblastus</taxon>
    </lineage>
</organism>
<keyword evidence="2 7" id="KW-0489">Methyltransferase</keyword>
<proteinExistence type="inferred from homology"/>
<keyword evidence="4" id="KW-0949">S-adenosyl-L-methionine</keyword>
<dbReference type="CDD" id="cd02440">
    <property type="entry name" value="AdoMet_MTases"/>
    <property type="match status" value="1"/>
</dbReference>
<dbReference type="InterPro" id="IPR003333">
    <property type="entry name" value="CMAS"/>
</dbReference>
<dbReference type="AlphaFoldDB" id="A0A6N8DQF0"/>
<evidence type="ECO:0000313" key="8">
    <source>
        <dbReference type="Proteomes" id="UP000439113"/>
    </source>
</evidence>
<dbReference type="PANTHER" id="PTHR43667">
    <property type="entry name" value="CYCLOPROPANE-FATTY-ACYL-PHOSPHOLIPID SYNTHASE"/>
    <property type="match status" value="1"/>
</dbReference>
<evidence type="ECO:0000256" key="4">
    <source>
        <dbReference type="ARBA" id="ARBA00022691"/>
    </source>
</evidence>
<evidence type="ECO:0000256" key="2">
    <source>
        <dbReference type="ARBA" id="ARBA00022603"/>
    </source>
</evidence>
<dbReference type="Pfam" id="PF02353">
    <property type="entry name" value="CMAS"/>
    <property type="match status" value="1"/>
</dbReference>
<sequence>MKWTERLLRAFLERLVTRGALDVFLPSGKFSIGDGAGPHAAIRFADAKAVVELLRDPDMKFGELYVEGRLTIVAGDLPTLVSLLFQHGAAMRRDTARKAYDVWRRVRHRVAGANDVWRARRNVERHYDLTAQFYDLFLDEDRHYSCAYFETPGLSLEEAQRAKRRRIAAKLLMAPGLRVLDVGCGFGGLALYLAEIAGAGEVEGVTLSQTQIEVARQRAQARGLKHVRFDLRDYRDLDGVYDRIVSVGMFEHVGPDHYDAFFGKCASLLAEDGVMLLHTIGHSSTPGVTNPWIVKYVFPGGYLPALSEISAAVERAGLLVADVEVLRRHYADTLGEWRQRFAARRDEARALYDERLCRMWEFYLTICEAAFRQLDAVVFQVQITRRNDVVPITRAYLAQAEAKLKRIEAGRETLAAE</sequence>
<evidence type="ECO:0000256" key="3">
    <source>
        <dbReference type="ARBA" id="ARBA00022679"/>
    </source>
</evidence>
<dbReference type="GO" id="GO:0008168">
    <property type="term" value="F:methyltransferase activity"/>
    <property type="evidence" value="ECO:0007669"/>
    <property type="project" value="UniProtKB-KW"/>
</dbReference>
<reference evidence="7 8" key="1">
    <citation type="submission" date="2019-11" db="EMBL/GenBank/DDBJ databases">
        <title>Whole-genome sequence of a Rhodoblastus acidophilus DSM 142.</title>
        <authorList>
            <person name="Kyndt J.A."/>
            <person name="Meyer T.E."/>
        </authorList>
    </citation>
    <scope>NUCLEOTIDE SEQUENCE [LARGE SCALE GENOMIC DNA]</scope>
    <source>
        <strain evidence="7 8">DSM 142</strain>
    </source>
</reference>